<keyword evidence="1" id="KW-0812">Transmembrane</keyword>
<evidence type="ECO:0000313" key="4">
    <source>
        <dbReference type="Proteomes" id="UP000566995"/>
    </source>
</evidence>
<feature type="domain" description="YiaAB two helix" evidence="2">
    <location>
        <begin position="12"/>
        <end position="64"/>
    </location>
</feature>
<gene>
    <name evidence="3" type="ORF">HNP46_005001</name>
</gene>
<dbReference type="GO" id="GO:0005886">
    <property type="term" value="C:plasma membrane"/>
    <property type="evidence" value="ECO:0007669"/>
    <property type="project" value="TreeGrafter"/>
</dbReference>
<dbReference type="AlphaFoldDB" id="A0A7W7KNR2"/>
<protein>
    <recommendedName>
        <fullName evidence="2">YiaAB two helix domain-containing protein</fullName>
    </recommendedName>
</protein>
<evidence type="ECO:0000313" key="3">
    <source>
        <dbReference type="EMBL" id="MBB4866096.1"/>
    </source>
</evidence>
<organism evidence="3 4">
    <name type="scientific">Pseudomonas nitroreducens</name>
    <dbReference type="NCBI Taxonomy" id="46680"/>
    <lineage>
        <taxon>Bacteria</taxon>
        <taxon>Pseudomonadati</taxon>
        <taxon>Pseudomonadota</taxon>
        <taxon>Gammaproteobacteria</taxon>
        <taxon>Pseudomonadales</taxon>
        <taxon>Pseudomonadaceae</taxon>
        <taxon>Pseudomonas</taxon>
    </lineage>
</organism>
<evidence type="ECO:0000259" key="2">
    <source>
        <dbReference type="Pfam" id="PF05360"/>
    </source>
</evidence>
<dbReference type="EMBL" id="JACHLI010000024">
    <property type="protein sequence ID" value="MBB4866096.1"/>
    <property type="molecule type" value="Genomic_DNA"/>
</dbReference>
<dbReference type="PANTHER" id="PTHR37290">
    <property type="entry name" value="INNER MEMBRANE PROTEIN YIAA-RELATED"/>
    <property type="match status" value="1"/>
</dbReference>
<dbReference type="Pfam" id="PF05360">
    <property type="entry name" value="YiaAB"/>
    <property type="match status" value="1"/>
</dbReference>
<keyword evidence="1" id="KW-0472">Membrane</keyword>
<accession>A0A7W7KNR2</accession>
<dbReference type="InterPro" id="IPR008024">
    <property type="entry name" value="YiaAB"/>
</dbReference>
<evidence type="ECO:0000256" key="1">
    <source>
        <dbReference type="SAM" id="Phobius"/>
    </source>
</evidence>
<reference evidence="3 4" key="1">
    <citation type="submission" date="2020-08" db="EMBL/GenBank/DDBJ databases">
        <title>Functional genomics of gut bacteria from endangered species of beetles.</title>
        <authorList>
            <person name="Carlos-Shanley C."/>
        </authorList>
    </citation>
    <scope>NUCLEOTIDE SEQUENCE [LARGE SCALE GENOMIC DNA]</scope>
    <source>
        <strain evidence="3 4">S00179</strain>
    </source>
</reference>
<dbReference type="RefSeq" id="WP_184594257.1">
    <property type="nucleotide sequence ID" value="NZ_JACHLI010000024.1"/>
</dbReference>
<comment type="caution">
    <text evidence="3">The sequence shown here is derived from an EMBL/GenBank/DDBJ whole genome shotgun (WGS) entry which is preliminary data.</text>
</comment>
<dbReference type="InterPro" id="IPR038972">
    <property type="entry name" value="YiaA-like"/>
</dbReference>
<sequence>MQSDVQLNSAYWLFFIKVSFALSLLATTLGIVFMPADLTVKGYMTICAVFLVNSTITLTKTLRDQHEGERLINRISEAKTQKILKEFAE</sequence>
<dbReference type="Proteomes" id="UP000566995">
    <property type="component" value="Unassembled WGS sequence"/>
</dbReference>
<feature type="transmembrane region" description="Helical" evidence="1">
    <location>
        <begin position="12"/>
        <end position="36"/>
    </location>
</feature>
<keyword evidence="1" id="KW-1133">Transmembrane helix</keyword>
<dbReference type="PANTHER" id="PTHR37290:SF1">
    <property type="entry name" value="INNER MEMBRANE PROTEIN YIAA"/>
    <property type="match status" value="1"/>
</dbReference>
<dbReference type="GO" id="GO:0006974">
    <property type="term" value="P:DNA damage response"/>
    <property type="evidence" value="ECO:0007669"/>
    <property type="project" value="TreeGrafter"/>
</dbReference>
<name>A0A7W7KNR2_PSENT</name>
<proteinExistence type="predicted"/>